<evidence type="ECO:0000313" key="3">
    <source>
        <dbReference type="Proteomes" id="UP000785679"/>
    </source>
</evidence>
<dbReference type="AlphaFoldDB" id="A0A8J8NZ05"/>
<feature type="region of interest" description="Disordered" evidence="1">
    <location>
        <begin position="174"/>
        <end position="194"/>
    </location>
</feature>
<organism evidence="2 3">
    <name type="scientific">Halteria grandinella</name>
    <dbReference type="NCBI Taxonomy" id="5974"/>
    <lineage>
        <taxon>Eukaryota</taxon>
        <taxon>Sar</taxon>
        <taxon>Alveolata</taxon>
        <taxon>Ciliophora</taxon>
        <taxon>Intramacronucleata</taxon>
        <taxon>Spirotrichea</taxon>
        <taxon>Stichotrichia</taxon>
        <taxon>Sporadotrichida</taxon>
        <taxon>Halteriidae</taxon>
        <taxon>Halteria</taxon>
    </lineage>
</organism>
<protein>
    <submittedName>
        <fullName evidence="2">Uncharacterized protein</fullName>
    </submittedName>
</protein>
<dbReference type="EMBL" id="RRYP01003223">
    <property type="protein sequence ID" value="TNV84012.1"/>
    <property type="molecule type" value="Genomic_DNA"/>
</dbReference>
<feature type="region of interest" description="Disordered" evidence="1">
    <location>
        <begin position="26"/>
        <end position="53"/>
    </location>
</feature>
<comment type="caution">
    <text evidence="2">The sequence shown here is derived from an EMBL/GenBank/DDBJ whole genome shotgun (WGS) entry which is preliminary data.</text>
</comment>
<name>A0A8J8NZ05_HALGN</name>
<evidence type="ECO:0000256" key="1">
    <source>
        <dbReference type="SAM" id="MobiDB-lite"/>
    </source>
</evidence>
<proteinExistence type="predicted"/>
<sequence>MQEEAAQNKSMLLVSSKESGILRDALTKHKSTDRSFLTNKKSPESKHSPHANIYSPCFFDENNPEGIGSSDSRFAQTQRVVFDVLENSHNKAQAHELHLQAQKYSIETFQARQRPQEKQDQGTAKLKHNLMKTHHNNSHSIIESENRRNLEQNSFKISNKANQNSLQQLNNISSHKGSLKSHGGQSTSRKSNIFQPNQILVEEFSLKQHKIQEDAQKKLELSSKFAKK</sequence>
<feature type="compositionally biased region" description="Low complexity" evidence="1">
    <location>
        <begin position="174"/>
        <end position="186"/>
    </location>
</feature>
<accession>A0A8J8NZ05</accession>
<reference evidence="2" key="1">
    <citation type="submission" date="2019-06" db="EMBL/GenBank/DDBJ databases">
        <authorList>
            <person name="Zheng W."/>
        </authorList>
    </citation>
    <scope>NUCLEOTIDE SEQUENCE</scope>
    <source>
        <strain evidence="2">QDHG01</strain>
    </source>
</reference>
<keyword evidence="3" id="KW-1185">Reference proteome</keyword>
<dbReference type="Proteomes" id="UP000785679">
    <property type="component" value="Unassembled WGS sequence"/>
</dbReference>
<gene>
    <name evidence="2" type="ORF">FGO68_gene113</name>
</gene>
<evidence type="ECO:0000313" key="2">
    <source>
        <dbReference type="EMBL" id="TNV84012.1"/>
    </source>
</evidence>